<dbReference type="Pfam" id="PF03401">
    <property type="entry name" value="TctC"/>
    <property type="match status" value="1"/>
</dbReference>
<dbReference type="CDD" id="cd07012">
    <property type="entry name" value="PBP2_Bug_TTT"/>
    <property type="match status" value="1"/>
</dbReference>
<dbReference type="Proteomes" id="UP001500795">
    <property type="component" value="Unassembled WGS sequence"/>
</dbReference>
<feature type="chain" id="PRO_5046377113" evidence="2">
    <location>
        <begin position="26"/>
        <end position="324"/>
    </location>
</feature>
<dbReference type="InterPro" id="IPR042100">
    <property type="entry name" value="Bug_dom1"/>
</dbReference>
<organism evidence="3 4">
    <name type="scientific">Zobellella aerophila</name>
    <dbReference type="NCBI Taxonomy" id="870480"/>
    <lineage>
        <taxon>Bacteria</taxon>
        <taxon>Pseudomonadati</taxon>
        <taxon>Pseudomonadota</taxon>
        <taxon>Gammaproteobacteria</taxon>
        <taxon>Aeromonadales</taxon>
        <taxon>Aeromonadaceae</taxon>
        <taxon>Zobellella</taxon>
    </lineage>
</organism>
<evidence type="ECO:0000256" key="2">
    <source>
        <dbReference type="SAM" id="SignalP"/>
    </source>
</evidence>
<dbReference type="PANTHER" id="PTHR42928">
    <property type="entry name" value="TRICARBOXYLATE-BINDING PROTEIN"/>
    <property type="match status" value="1"/>
</dbReference>
<evidence type="ECO:0000313" key="3">
    <source>
        <dbReference type="EMBL" id="GAA3543320.1"/>
    </source>
</evidence>
<sequence>MKLKSLTALITISSLTLVAATSVHAANKFPEKDIKLVIPYGPGGATDIIFRLISQEAEKNLGQSIIPVNIQGAGATRGSREVKNAKPDGYTILGSHETIALSKISGMVDYSYDAFEPVALLTKTVNMPSTYADHPVKSAKSIAQYVRENPGNVRVGMIPSSTDHFFWIQFFEAAGIPLENIRLIGYPDTGSQVSALLAHEIDFTLLNMAAGNSFFEEGTFRPLGVAYNERLDALPDTPTLKEQGIDLVNTTSRGIFAPKGTPEEDIQVIANAYKQALENDSVVNRIENEFGSVINYLPHNEYEQFLMDGEVVLKNVAKKVDFSK</sequence>
<evidence type="ECO:0000313" key="4">
    <source>
        <dbReference type="Proteomes" id="UP001500795"/>
    </source>
</evidence>
<comment type="similarity">
    <text evidence="1">Belongs to the UPF0065 (bug) family.</text>
</comment>
<protein>
    <submittedName>
        <fullName evidence="3">Tripartite tricarboxylate transporter substrate binding protein</fullName>
    </submittedName>
</protein>
<gene>
    <name evidence="3" type="ORF">GCM10022394_24100</name>
</gene>
<dbReference type="PIRSF" id="PIRSF017082">
    <property type="entry name" value="YflP"/>
    <property type="match status" value="1"/>
</dbReference>
<dbReference type="RefSeq" id="WP_344958328.1">
    <property type="nucleotide sequence ID" value="NZ_BAABCX010000003.1"/>
</dbReference>
<dbReference type="PANTHER" id="PTHR42928:SF5">
    <property type="entry name" value="BLR1237 PROTEIN"/>
    <property type="match status" value="1"/>
</dbReference>
<keyword evidence="2" id="KW-0732">Signal</keyword>
<proteinExistence type="inferred from homology"/>
<evidence type="ECO:0000256" key="1">
    <source>
        <dbReference type="ARBA" id="ARBA00006987"/>
    </source>
</evidence>
<dbReference type="InterPro" id="IPR005064">
    <property type="entry name" value="BUG"/>
</dbReference>
<feature type="signal peptide" evidence="2">
    <location>
        <begin position="1"/>
        <end position="25"/>
    </location>
</feature>
<dbReference type="Gene3D" id="3.40.190.150">
    <property type="entry name" value="Bordetella uptake gene, domain 1"/>
    <property type="match status" value="1"/>
</dbReference>
<dbReference type="SUPFAM" id="SSF53850">
    <property type="entry name" value="Periplasmic binding protein-like II"/>
    <property type="match status" value="1"/>
</dbReference>
<keyword evidence="4" id="KW-1185">Reference proteome</keyword>
<comment type="caution">
    <text evidence="3">The sequence shown here is derived from an EMBL/GenBank/DDBJ whole genome shotgun (WGS) entry which is preliminary data.</text>
</comment>
<reference evidence="4" key="1">
    <citation type="journal article" date="2019" name="Int. J. Syst. Evol. Microbiol.">
        <title>The Global Catalogue of Microorganisms (GCM) 10K type strain sequencing project: providing services to taxonomists for standard genome sequencing and annotation.</title>
        <authorList>
            <consortium name="The Broad Institute Genomics Platform"/>
            <consortium name="The Broad Institute Genome Sequencing Center for Infectious Disease"/>
            <person name="Wu L."/>
            <person name="Ma J."/>
        </authorList>
    </citation>
    <scope>NUCLEOTIDE SEQUENCE [LARGE SCALE GENOMIC DNA]</scope>
    <source>
        <strain evidence="4">JCM 17110</strain>
    </source>
</reference>
<accession>A0ABP6W3Q1</accession>
<dbReference type="Gene3D" id="3.40.190.10">
    <property type="entry name" value="Periplasmic binding protein-like II"/>
    <property type="match status" value="1"/>
</dbReference>
<name>A0ABP6W3Q1_9GAMM</name>
<dbReference type="EMBL" id="BAABCX010000003">
    <property type="protein sequence ID" value="GAA3543320.1"/>
    <property type="molecule type" value="Genomic_DNA"/>
</dbReference>